<reference evidence="3 4" key="1">
    <citation type="submission" date="2018-03" db="EMBL/GenBank/DDBJ databases">
        <title>A gene transfer event suggests a long-term partnership between eustigmatophyte algae and a novel lineage of endosymbiotic bacteria.</title>
        <authorList>
            <person name="Yurchenko T."/>
            <person name="Sevcikova T."/>
            <person name="Pribyl P."/>
            <person name="El Karkouri K."/>
            <person name="Klimes V."/>
            <person name="Amaral R."/>
            <person name="Zbrankova V."/>
            <person name="Kim E."/>
            <person name="Raoult D."/>
            <person name="Santos L.M.A."/>
            <person name="Elias M."/>
        </authorList>
    </citation>
    <scope>NUCLEOTIDE SEQUENCE [LARGE SCALE GENOMIC DNA]</scope>
    <source>
        <strain evidence="3">CCALA 838</strain>
    </source>
</reference>
<dbReference type="AlphaFoldDB" id="A0A2P1P9M7"/>
<sequence>MECIDSSDDEEELLISKIRKVGYFHYIANELIDIAGICKMQDPDFVFDYRIGVALQHLADRFFRHTEVGEQYKLLKTEHINVDAEICNQFIKNARSFFTKQSDLLSIDPSTKDEEIIQLFNHLFTDRVTLTSKIKVISPSENYKTKLLQKISQDSSFVSAIKAAFPLRTLSLIQSSNATNAAEVLAFCKLINRYIKNELKVIISTSQDSTEVDKSIQIQFKTQHITDLNESWILRPSSKKAQNKIASLGNYSDIFEYITQDTKKSIISSIFDLLLNKETLNVTDDSIQQTDKLTQLLFISELARNKAAVFTILMFLDLLESKDISQKHVKNKLIDLFPMALKGAMQSSRDLINEPLLENTHSMDFNHEDQTHINLLKAQGTICRSHNEGLMKVRNLIIVANKDLHDTMSIEDILEYLTDCKEFLTLPLSGEIESLTMQYKEVLGQGTLEQKKVSLNNYFPEKTTEIDSANGNRGITKLITKLFYSKVNIILAEFGTSKELIKQLNCKIIESLKGLYNYSLQMYGIKGFAEELISAEKSDEENLKSLKRENEDLEGIESKIAKSEAMSDVHNTVFDQSRQEDDITTYAMGSGSHLD</sequence>
<feature type="region of interest" description="Disordered" evidence="2">
    <location>
        <begin position="571"/>
        <end position="595"/>
    </location>
</feature>
<name>A0A2P1P9M7_9RICK</name>
<dbReference type="EMBL" id="CP027845">
    <property type="protein sequence ID" value="AVP87967.1"/>
    <property type="molecule type" value="Genomic_DNA"/>
</dbReference>
<gene>
    <name evidence="3" type="ORF">phytr_10390</name>
</gene>
<evidence type="ECO:0000313" key="3">
    <source>
        <dbReference type="EMBL" id="AVP87967.1"/>
    </source>
</evidence>
<keyword evidence="4" id="KW-1185">Reference proteome</keyword>
<evidence type="ECO:0000256" key="2">
    <source>
        <dbReference type="SAM" id="MobiDB-lite"/>
    </source>
</evidence>
<dbReference type="KEGG" id="ptc:phytr_10390"/>
<evidence type="ECO:0000256" key="1">
    <source>
        <dbReference type="SAM" id="Coils"/>
    </source>
</evidence>
<keyword evidence="1" id="KW-0175">Coiled coil</keyword>
<dbReference type="RefSeq" id="WP_106874799.1">
    <property type="nucleotide sequence ID" value="NZ_CP027845.1"/>
</dbReference>
<feature type="coiled-coil region" evidence="1">
    <location>
        <begin position="529"/>
        <end position="566"/>
    </location>
</feature>
<dbReference type="Proteomes" id="UP000241762">
    <property type="component" value="Chromosome"/>
</dbReference>
<accession>A0A2P1P9M7</accession>
<organism evidence="3 4">
    <name type="scientific">Candidatus Phycorickettsia trachydisci</name>
    <dbReference type="NCBI Taxonomy" id="2115978"/>
    <lineage>
        <taxon>Bacteria</taxon>
        <taxon>Pseudomonadati</taxon>
        <taxon>Pseudomonadota</taxon>
        <taxon>Alphaproteobacteria</taxon>
        <taxon>Rickettsiales</taxon>
        <taxon>Rickettsiaceae</taxon>
        <taxon>Candidatus Phycorickettsia</taxon>
    </lineage>
</organism>
<evidence type="ECO:0000313" key="4">
    <source>
        <dbReference type="Proteomes" id="UP000241762"/>
    </source>
</evidence>
<protein>
    <submittedName>
        <fullName evidence="3">Uncharacterized protein</fullName>
    </submittedName>
</protein>
<proteinExistence type="predicted"/>